<feature type="transmembrane region" description="Helical" evidence="1">
    <location>
        <begin position="82"/>
        <end position="99"/>
    </location>
</feature>
<feature type="transmembrane region" description="Helical" evidence="1">
    <location>
        <begin position="314"/>
        <end position="334"/>
    </location>
</feature>
<feature type="transmembrane region" description="Helical" evidence="1">
    <location>
        <begin position="229"/>
        <end position="247"/>
    </location>
</feature>
<keyword evidence="1" id="KW-0812">Transmembrane</keyword>
<dbReference type="EMBL" id="JADBEC010000002">
    <property type="protein sequence ID" value="MBE1507065.1"/>
    <property type="molecule type" value="Genomic_DNA"/>
</dbReference>
<protein>
    <submittedName>
        <fullName evidence="3">Peptidoglycan/LPS O-acetylase OafA/YrhL</fullName>
    </submittedName>
</protein>
<feature type="domain" description="Acyltransferase 3" evidence="2">
    <location>
        <begin position="2"/>
        <end position="332"/>
    </location>
</feature>
<reference evidence="3 4" key="1">
    <citation type="submission" date="2020-10" db="EMBL/GenBank/DDBJ databases">
        <title>Sequencing the genomes of 1000 actinobacteria strains.</title>
        <authorList>
            <person name="Klenk H.-P."/>
        </authorList>
    </citation>
    <scope>NUCLEOTIDE SEQUENCE [LARGE SCALE GENOMIC DNA]</scope>
    <source>
        <strain evidence="3 4">DSM 7307</strain>
    </source>
</reference>
<feature type="transmembrane region" description="Helical" evidence="1">
    <location>
        <begin position="41"/>
        <end position="61"/>
    </location>
</feature>
<evidence type="ECO:0000313" key="4">
    <source>
        <dbReference type="Proteomes" id="UP000620262"/>
    </source>
</evidence>
<dbReference type="Pfam" id="PF01757">
    <property type="entry name" value="Acyl_transf_3"/>
    <property type="match status" value="1"/>
</dbReference>
<dbReference type="InterPro" id="IPR050879">
    <property type="entry name" value="Acyltransferase_3"/>
</dbReference>
<evidence type="ECO:0000256" key="1">
    <source>
        <dbReference type="SAM" id="Phobius"/>
    </source>
</evidence>
<feature type="transmembrane region" description="Helical" evidence="1">
    <location>
        <begin position="281"/>
        <end position="302"/>
    </location>
</feature>
<keyword evidence="1" id="KW-1133">Transmembrane helix</keyword>
<gene>
    <name evidence="3" type="ORF">H4W29_004310</name>
</gene>
<evidence type="ECO:0000313" key="3">
    <source>
        <dbReference type="EMBL" id="MBE1507065.1"/>
    </source>
</evidence>
<proteinExistence type="predicted"/>
<organism evidence="3 4">
    <name type="scientific">Rhizobium viscosum</name>
    <name type="common">Arthrobacter viscosus</name>
    <dbReference type="NCBI Taxonomy" id="1673"/>
    <lineage>
        <taxon>Bacteria</taxon>
        <taxon>Pseudomonadati</taxon>
        <taxon>Pseudomonadota</taxon>
        <taxon>Alphaproteobacteria</taxon>
        <taxon>Hyphomicrobiales</taxon>
        <taxon>Rhizobiaceae</taxon>
        <taxon>Rhizobium/Agrobacterium group</taxon>
        <taxon>Rhizobium</taxon>
    </lineage>
</organism>
<keyword evidence="4" id="KW-1185">Reference proteome</keyword>
<dbReference type="Proteomes" id="UP000620262">
    <property type="component" value="Unassembled WGS sequence"/>
</dbReference>
<dbReference type="PANTHER" id="PTHR23028:SF53">
    <property type="entry name" value="ACYL_TRANSF_3 DOMAIN-CONTAINING PROTEIN"/>
    <property type="match status" value="1"/>
</dbReference>
<comment type="caution">
    <text evidence="3">The sequence shown here is derived from an EMBL/GenBank/DDBJ whole genome shotgun (WGS) entry which is preliminary data.</text>
</comment>
<feature type="transmembrane region" description="Helical" evidence="1">
    <location>
        <begin position="154"/>
        <end position="182"/>
    </location>
</feature>
<keyword evidence="1" id="KW-0472">Membrane</keyword>
<dbReference type="PANTHER" id="PTHR23028">
    <property type="entry name" value="ACETYLTRANSFERASE"/>
    <property type="match status" value="1"/>
</dbReference>
<evidence type="ECO:0000259" key="2">
    <source>
        <dbReference type="Pfam" id="PF01757"/>
    </source>
</evidence>
<sequence>MTVVIHHLFMAFPGSEAHLNVLDLSSWTFWETWVKYTPLRAFANGRPAVVLFFVLSGFVLAASFEKQTLSYPGYLIRRFCRIYLPFATAIAFAVALFILSPSGPIEGLTEWFNASSWTAAPSSDVVAGHLTMTGRDAHIQLNNVMWSLIHELRISVLFPLIVLLAIWNWRVTLTALACLWLLSEAVGRLTPEGSILASILDTAGYILLFAVGAICFYHRQLLASIAGRAPVWAVAITALVLMAIPAGAPASELLYGLASVALIGAAIGHKNAQSFFTSAPLLWLGTISYSLYLFHLPIVLFTLRHWYGVVDNRFLVVGIIASSLAAAQLAYWLVEKPSDQLGRVLSRRQKPA</sequence>
<feature type="transmembrane region" description="Helical" evidence="1">
    <location>
        <begin position="194"/>
        <end position="217"/>
    </location>
</feature>
<name>A0ABR9IV39_RHIVS</name>
<accession>A0ABR9IV39</accession>
<dbReference type="InterPro" id="IPR002656">
    <property type="entry name" value="Acyl_transf_3_dom"/>
</dbReference>